<dbReference type="EMBL" id="JAMQGP010000003">
    <property type="protein sequence ID" value="MCM2679720.1"/>
    <property type="molecule type" value="Genomic_DNA"/>
</dbReference>
<evidence type="ECO:0000256" key="2">
    <source>
        <dbReference type="ARBA" id="ARBA00006523"/>
    </source>
</evidence>
<evidence type="ECO:0000256" key="1">
    <source>
        <dbReference type="ARBA" id="ARBA00004651"/>
    </source>
</evidence>
<dbReference type="Pfam" id="PF07690">
    <property type="entry name" value="MFS_1"/>
    <property type="match status" value="1"/>
</dbReference>
<dbReference type="InterPro" id="IPR036259">
    <property type="entry name" value="MFS_trans_sf"/>
</dbReference>
<comment type="caution">
    <text evidence="11">The sequence shown here is derived from an EMBL/GenBank/DDBJ whole genome shotgun (WGS) entry which is preliminary data.</text>
</comment>
<feature type="transmembrane region" description="Helical" evidence="9">
    <location>
        <begin position="144"/>
        <end position="164"/>
    </location>
</feature>
<accession>A0AA42B7B7</accession>
<dbReference type="Gene3D" id="1.20.1250.20">
    <property type="entry name" value="MFS general substrate transporter like domains"/>
    <property type="match status" value="2"/>
</dbReference>
<keyword evidence="5" id="KW-0762">Sugar transport</keyword>
<feature type="transmembrane region" description="Helical" evidence="9">
    <location>
        <begin position="208"/>
        <end position="227"/>
    </location>
</feature>
<dbReference type="GO" id="GO:0022857">
    <property type="term" value="F:transmembrane transporter activity"/>
    <property type="evidence" value="ECO:0007669"/>
    <property type="project" value="InterPro"/>
</dbReference>
<keyword evidence="3" id="KW-0813">Transport</keyword>
<reference evidence="11 12" key="1">
    <citation type="journal article" date="2013" name="Antonie Van Leeuwenhoek">
        <title>Echinimonas agarilytica gen. nov., sp. nov., a new gammaproteobacterium isolated from the sea urchin Strongylocentrotus intermedius.</title>
        <authorList>
            <person name="Nedashkovskaya O.I."/>
            <person name="Stenkova A.M."/>
            <person name="Zhukova N.V."/>
            <person name="Van Trappen S."/>
            <person name="Lee J.S."/>
            <person name="Kim S.B."/>
        </authorList>
    </citation>
    <scope>NUCLEOTIDE SEQUENCE [LARGE SCALE GENOMIC DNA]</scope>
    <source>
        <strain evidence="11 12">KMM 6351</strain>
    </source>
</reference>
<feature type="transmembrane region" description="Helical" evidence="9">
    <location>
        <begin position="101"/>
        <end position="123"/>
    </location>
</feature>
<organism evidence="11 12">
    <name type="scientific">Echinimonas agarilytica</name>
    <dbReference type="NCBI Taxonomy" id="1215918"/>
    <lineage>
        <taxon>Bacteria</taxon>
        <taxon>Pseudomonadati</taxon>
        <taxon>Pseudomonadota</taxon>
        <taxon>Gammaproteobacteria</taxon>
        <taxon>Alteromonadales</taxon>
        <taxon>Echinimonadaceae</taxon>
        <taxon>Echinimonas</taxon>
    </lineage>
</organism>
<feature type="transmembrane region" description="Helical" evidence="9">
    <location>
        <begin position="12"/>
        <end position="31"/>
    </location>
</feature>
<evidence type="ECO:0000313" key="11">
    <source>
        <dbReference type="EMBL" id="MCM2679720.1"/>
    </source>
</evidence>
<dbReference type="GO" id="GO:0005886">
    <property type="term" value="C:plasma membrane"/>
    <property type="evidence" value="ECO:0007669"/>
    <property type="project" value="UniProtKB-SubCell"/>
</dbReference>
<feature type="transmembrane region" description="Helical" evidence="9">
    <location>
        <begin position="366"/>
        <end position="385"/>
    </location>
</feature>
<keyword evidence="12" id="KW-1185">Reference proteome</keyword>
<sequence length="401" mass="43672">MLFSGLKDARGLFLVLSTLTGLIGSFVYPLMSLFLVQQLDSPPIFIGIYTVSVTIAGLIFSQWLGYLADRGVSARKMFMLAVSGMGFALLIYANATSFWQVLAAGIVLLSVGNAAVPQMLTIARQWAEREKNVDIAGFNASLRAAISLAWIVGPPLGFALAASVGFSGSFYLAAICAVVSFLFAYRFIPEVDTCLNRSKAATPNKISASFWMLGLALTLGASGNILYSSSLPLYTIRELGFDNYTPGLFMGLVACLEIPVMLFSSRLSRRISKTKLIGISFICGMFFYTGIFFSTQVWQFIALQFVNALFYGLFAGVGLTLLQEELPERIGFTSAFYSNSIKIGMMIGTTGTGIIGQFLSFRHVSLGAFTTAFMASVCLILYWHLKKSQPQTHIETDEIRG</sequence>
<feature type="transmembrane region" description="Helical" evidence="9">
    <location>
        <begin position="343"/>
        <end position="360"/>
    </location>
</feature>
<evidence type="ECO:0000256" key="3">
    <source>
        <dbReference type="ARBA" id="ARBA00022448"/>
    </source>
</evidence>
<evidence type="ECO:0000256" key="5">
    <source>
        <dbReference type="ARBA" id="ARBA00022597"/>
    </source>
</evidence>
<dbReference type="InterPro" id="IPR011701">
    <property type="entry name" value="MFS"/>
</dbReference>
<feature type="transmembrane region" description="Helical" evidence="9">
    <location>
        <begin position="77"/>
        <end position="95"/>
    </location>
</feature>
<keyword evidence="6 9" id="KW-0812">Transmembrane</keyword>
<evidence type="ECO:0000256" key="9">
    <source>
        <dbReference type="SAM" id="Phobius"/>
    </source>
</evidence>
<evidence type="ECO:0000313" key="12">
    <source>
        <dbReference type="Proteomes" id="UP001165393"/>
    </source>
</evidence>
<feature type="transmembrane region" description="Helical" evidence="9">
    <location>
        <begin position="43"/>
        <end position="65"/>
    </location>
</feature>
<dbReference type="InterPro" id="IPR020846">
    <property type="entry name" value="MFS_dom"/>
</dbReference>
<comment type="subcellular location">
    <subcellularLocation>
        <location evidence="1">Cell membrane</location>
        <topology evidence="1">Multi-pass membrane protein</topology>
    </subcellularLocation>
</comment>
<protein>
    <submittedName>
        <fullName evidence="11">Sugar efflux transporter</fullName>
    </submittedName>
</protein>
<keyword evidence="7 9" id="KW-1133">Transmembrane helix</keyword>
<evidence type="ECO:0000256" key="8">
    <source>
        <dbReference type="ARBA" id="ARBA00023136"/>
    </source>
</evidence>
<gene>
    <name evidence="11" type="ORF">NAF29_08595</name>
</gene>
<feature type="transmembrane region" description="Helical" evidence="9">
    <location>
        <begin position="276"/>
        <end position="295"/>
    </location>
</feature>
<evidence type="ECO:0000259" key="10">
    <source>
        <dbReference type="PROSITE" id="PS50850"/>
    </source>
</evidence>
<feature type="domain" description="Major facilitator superfamily (MFS) profile" evidence="10">
    <location>
        <begin position="10"/>
        <end position="390"/>
    </location>
</feature>
<evidence type="ECO:0000256" key="6">
    <source>
        <dbReference type="ARBA" id="ARBA00022692"/>
    </source>
</evidence>
<keyword evidence="4" id="KW-1003">Cell membrane</keyword>
<feature type="transmembrane region" description="Helical" evidence="9">
    <location>
        <begin position="301"/>
        <end position="322"/>
    </location>
</feature>
<feature type="transmembrane region" description="Helical" evidence="9">
    <location>
        <begin position="247"/>
        <end position="264"/>
    </location>
</feature>
<proteinExistence type="inferred from homology"/>
<keyword evidence="8 9" id="KW-0472">Membrane</keyword>
<comment type="similarity">
    <text evidence="2">Belongs to the major facilitator superfamily. Set transporter family.</text>
</comment>
<name>A0AA42B7B7_9GAMM</name>
<dbReference type="PANTHER" id="PTHR23535">
    <property type="entry name" value="SUGAR EFFLUX TRANSPORTER A-RELATED"/>
    <property type="match status" value="1"/>
</dbReference>
<dbReference type="SUPFAM" id="SSF103473">
    <property type="entry name" value="MFS general substrate transporter"/>
    <property type="match status" value="1"/>
</dbReference>
<evidence type="ECO:0000256" key="7">
    <source>
        <dbReference type="ARBA" id="ARBA00022989"/>
    </source>
</evidence>
<dbReference type="PANTHER" id="PTHR23535:SF2">
    <property type="entry name" value="SUGAR EFFLUX TRANSPORTER A-RELATED"/>
    <property type="match status" value="1"/>
</dbReference>
<dbReference type="AlphaFoldDB" id="A0AA42B7B7"/>
<dbReference type="PROSITE" id="PS50850">
    <property type="entry name" value="MFS"/>
    <property type="match status" value="1"/>
</dbReference>
<dbReference type="CDD" id="cd17471">
    <property type="entry name" value="MFS_Set"/>
    <property type="match status" value="1"/>
</dbReference>
<evidence type="ECO:0000256" key="4">
    <source>
        <dbReference type="ARBA" id="ARBA00022475"/>
    </source>
</evidence>
<dbReference type="Proteomes" id="UP001165393">
    <property type="component" value="Unassembled WGS sequence"/>
</dbReference>
<feature type="transmembrane region" description="Helical" evidence="9">
    <location>
        <begin position="170"/>
        <end position="188"/>
    </location>
</feature>
<dbReference type="RefSeq" id="WP_251261160.1">
    <property type="nucleotide sequence ID" value="NZ_JAMQGP010000003.1"/>
</dbReference>